<dbReference type="Proteomes" id="UP000232638">
    <property type="component" value="Chromosome"/>
</dbReference>
<sequence>MNRSIVRREVVPFLVLFGSLIVATAITDALLHAFGLYWIATARPRKTGMRVGAGTAGTGPPRNPTARVTRSPKSTMISAAAPATAAGGGHSH</sequence>
<organism evidence="3 4">
    <name type="scientific">Candidatus Thiodictyon syntrophicum</name>
    <dbReference type="NCBI Taxonomy" id="1166950"/>
    <lineage>
        <taxon>Bacteria</taxon>
        <taxon>Pseudomonadati</taxon>
        <taxon>Pseudomonadota</taxon>
        <taxon>Gammaproteobacteria</taxon>
        <taxon>Chromatiales</taxon>
        <taxon>Chromatiaceae</taxon>
        <taxon>Thiodictyon</taxon>
    </lineage>
</organism>
<proteinExistence type="predicted"/>
<protein>
    <submittedName>
        <fullName evidence="3">Uncharacterized protein</fullName>
    </submittedName>
</protein>
<keyword evidence="2" id="KW-1133">Transmembrane helix</keyword>
<dbReference type="EMBL" id="CP020370">
    <property type="protein sequence ID" value="AUB82564.1"/>
    <property type="molecule type" value="Genomic_DNA"/>
</dbReference>
<feature type="compositionally biased region" description="Polar residues" evidence="1">
    <location>
        <begin position="66"/>
        <end position="77"/>
    </location>
</feature>
<feature type="region of interest" description="Disordered" evidence="1">
    <location>
        <begin position="49"/>
        <end position="92"/>
    </location>
</feature>
<dbReference type="KEGG" id="tsy:THSYN_17510"/>
<name>A0A2K8UAG4_9GAMM</name>
<gene>
    <name evidence="3" type="ORF">THSYN_17510</name>
</gene>
<evidence type="ECO:0000256" key="1">
    <source>
        <dbReference type="SAM" id="MobiDB-lite"/>
    </source>
</evidence>
<accession>A0A2K8UAG4</accession>
<feature type="transmembrane region" description="Helical" evidence="2">
    <location>
        <begin position="12"/>
        <end position="40"/>
    </location>
</feature>
<keyword evidence="2" id="KW-0812">Transmembrane</keyword>
<dbReference type="AlphaFoldDB" id="A0A2K8UAG4"/>
<reference evidence="3 4" key="1">
    <citation type="submission" date="2017-03" db="EMBL/GenBank/DDBJ databases">
        <title>Complete genome sequence of Candidatus 'Thiodictyon syntrophicum' sp. nov. strain Cad16T, a photolithoautotroph purple sulfur bacterium isolated from an alpine meromictic lake.</title>
        <authorList>
            <person name="Luedin S.M."/>
            <person name="Pothier J.F."/>
            <person name="Danza F."/>
            <person name="Storelli N."/>
            <person name="Wittwer M."/>
            <person name="Tonolla M."/>
        </authorList>
    </citation>
    <scope>NUCLEOTIDE SEQUENCE [LARGE SCALE GENOMIC DNA]</scope>
    <source>
        <strain evidence="3 4">Cad16T</strain>
    </source>
</reference>
<evidence type="ECO:0000313" key="4">
    <source>
        <dbReference type="Proteomes" id="UP000232638"/>
    </source>
</evidence>
<keyword evidence="2" id="KW-0472">Membrane</keyword>
<evidence type="ECO:0000313" key="3">
    <source>
        <dbReference type="EMBL" id="AUB82564.1"/>
    </source>
</evidence>
<dbReference type="RefSeq" id="WP_100920287.1">
    <property type="nucleotide sequence ID" value="NZ_CP020370.1"/>
</dbReference>
<dbReference type="OrthoDB" id="5763267at2"/>
<keyword evidence="4" id="KW-1185">Reference proteome</keyword>
<evidence type="ECO:0000256" key="2">
    <source>
        <dbReference type="SAM" id="Phobius"/>
    </source>
</evidence>